<reference evidence="4" key="1">
    <citation type="submission" date="2014-11" db="EMBL/GenBank/DDBJ databases">
        <authorList>
            <person name="Otto D Thomas"/>
            <person name="Naeem Raeece"/>
        </authorList>
    </citation>
    <scope>NUCLEOTIDE SEQUENCE</scope>
</reference>
<dbReference type="PANTHER" id="PTHR22812">
    <property type="entry name" value="CHROMOBOX PROTEIN"/>
    <property type="match status" value="1"/>
</dbReference>
<dbReference type="InterPro" id="IPR051219">
    <property type="entry name" value="Heterochromatin_chromo-domain"/>
</dbReference>
<dbReference type="InterPro" id="IPR000953">
    <property type="entry name" value="Chromo/chromo_shadow_dom"/>
</dbReference>
<dbReference type="AlphaFoldDB" id="A0A0G4HGI7"/>
<dbReference type="InterPro" id="IPR023780">
    <property type="entry name" value="Chromo_domain"/>
</dbReference>
<accession>A0A0G4HGI7</accession>
<evidence type="ECO:0000256" key="2">
    <source>
        <dbReference type="ARBA" id="ARBA00023242"/>
    </source>
</evidence>
<dbReference type="SMART" id="SM00298">
    <property type="entry name" value="CHROMO"/>
    <property type="match status" value="1"/>
</dbReference>
<feature type="domain" description="Chromo" evidence="3">
    <location>
        <begin position="37"/>
        <end position="93"/>
    </location>
</feature>
<keyword evidence="2" id="KW-0539">Nucleus</keyword>
<comment type="subcellular location">
    <subcellularLocation>
        <location evidence="1">Nucleus</location>
    </subcellularLocation>
</comment>
<dbReference type="VEuPathDB" id="CryptoDB:Cvel_27238"/>
<dbReference type="SUPFAM" id="SSF54160">
    <property type="entry name" value="Chromo domain-like"/>
    <property type="match status" value="1"/>
</dbReference>
<dbReference type="InterPro" id="IPR016197">
    <property type="entry name" value="Chromo-like_dom_sf"/>
</dbReference>
<dbReference type="InterPro" id="IPR023779">
    <property type="entry name" value="Chromodomain_CS"/>
</dbReference>
<evidence type="ECO:0000313" key="4">
    <source>
        <dbReference type="EMBL" id="CEM43060.1"/>
    </source>
</evidence>
<name>A0A0G4HGI7_9ALVE</name>
<dbReference type="PROSITE" id="PS00598">
    <property type="entry name" value="CHROMO_1"/>
    <property type="match status" value="1"/>
</dbReference>
<protein>
    <recommendedName>
        <fullName evidence="3">Chromo domain-containing protein</fullName>
    </recommendedName>
</protein>
<dbReference type="EMBL" id="CDMZ01002602">
    <property type="protein sequence ID" value="CEM43060.1"/>
    <property type="molecule type" value="Genomic_DNA"/>
</dbReference>
<organism evidence="4">
    <name type="scientific">Chromera velia CCMP2878</name>
    <dbReference type="NCBI Taxonomy" id="1169474"/>
    <lineage>
        <taxon>Eukaryota</taxon>
        <taxon>Sar</taxon>
        <taxon>Alveolata</taxon>
        <taxon>Colpodellida</taxon>
        <taxon>Chromeraceae</taxon>
        <taxon>Chromera</taxon>
    </lineage>
</organism>
<dbReference type="PROSITE" id="PS50013">
    <property type="entry name" value="CHROMO_2"/>
    <property type="match status" value="1"/>
</dbReference>
<proteinExistence type="predicted"/>
<dbReference type="CDD" id="cd00024">
    <property type="entry name" value="CD_CSD"/>
    <property type="match status" value="1"/>
</dbReference>
<dbReference type="Gene3D" id="2.40.50.40">
    <property type="match status" value="1"/>
</dbReference>
<dbReference type="GO" id="GO:0005634">
    <property type="term" value="C:nucleus"/>
    <property type="evidence" value="ECO:0007669"/>
    <property type="project" value="UniProtKB-SubCell"/>
</dbReference>
<dbReference type="Pfam" id="PF00385">
    <property type="entry name" value="Chromo"/>
    <property type="match status" value="1"/>
</dbReference>
<gene>
    <name evidence="4" type="ORF">Cvel_27238</name>
</gene>
<evidence type="ECO:0000259" key="3">
    <source>
        <dbReference type="PROSITE" id="PS50013"/>
    </source>
</evidence>
<evidence type="ECO:0000256" key="1">
    <source>
        <dbReference type="ARBA" id="ARBA00004123"/>
    </source>
</evidence>
<sequence>MLHNNTITCFVCAESSRAAEQQRASQLRELEQDDSVYHVKKIVSGEKRGRTRYFLIKWEGYPEEENTWEPERNLLGASVKRMVATYKKANQMK</sequence>